<reference evidence="2" key="1">
    <citation type="submission" date="2020-05" db="EMBL/GenBank/DDBJ databases">
        <title>Mycena genomes resolve the evolution of fungal bioluminescence.</title>
        <authorList>
            <person name="Tsai I.J."/>
        </authorList>
    </citation>
    <scope>NUCLEOTIDE SEQUENCE</scope>
    <source>
        <strain evidence="2">CCC161011</strain>
    </source>
</reference>
<dbReference type="Proteomes" id="UP000620124">
    <property type="component" value="Unassembled WGS sequence"/>
</dbReference>
<sequence length="322" mass="37351">MPGRVVQYQVKLAAMNLFERDILPLSEILDIVGFSESTFWRVRKLWQETGWVEKPKSSTSGRRHLLHRDDIDYILRLVNLHPDYFLDELLTMLEHNRFISVHFTTIFRELQRLGVSRKKLKKIAAKRNERVRMDFVRRMAEYPAEYLGFLDETSKNERTLSRGYGRAKKGRRAKMKQKFARGTRLTATGLLMLDGIIANKVVEGSMKREDYLEFIEHEVMPLTSPFPAPLSVLVMDNARIHHGEEILLLAEHFGVRIEFLPPYSPDFNPIEEAFSKIKAFICRHSDVFSASTGAALIYDMKLAMEIITPSDADGYYMHAGYF</sequence>
<proteinExistence type="predicted"/>
<dbReference type="AlphaFoldDB" id="A0A8H6YRR9"/>
<dbReference type="InterPro" id="IPR036397">
    <property type="entry name" value="RNaseH_sf"/>
</dbReference>
<feature type="domain" description="Tc1-like transposase DDE" evidence="1">
    <location>
        <begin position="149"/>
        <end position="280"/>
    </location>
</feature>
<dbReference type="Pfam" id="PF13358">
    <property type="entry name" value="DDE_3"/>
    <property type="match status" value="1"/>
</dbReference>
<evidence type="ECO:0000259" key="1">
    <source>
        <dbReference type="Pfam" id="PF13358"/>
    </source>
</evidence>
<organism evidence="2 3">
    <name type="scientific">Mycena venus</name>
    <dbReference type="NCBI Taxonomy" id="2733690"/>
    <lineage>
        <taxon>Eukaryota</taxon>
        <taxon>Fungi</taxon>
        <taxon>Dikarya</taxon>
        <taxon>Basidiomycota</taxon>
        <taxon>Agaricomycotina</taxon>
        <taxon>Agaricomycetes</taxon>
        <taxon>Agaricomycetidae</taxon>
        <taxon>Agaricales</taxon>
        <taxon>Marasmiineae</taxon>
        <taxon>Mycenaceae</taxon>
        <taxon>Mycena</taxon>
    </lineage>
</organism>
<dbReference type="InterPro" id="IPR038717">
    <property type="entry name" value="Tc1-like_DDE_dom"/>
</dbReference>
<evidence type="ECO:0000313" key="3">
    <source>
        <dbReference type="Proteomes" id="UP000620124"/>
    </source>
</evidence>
<dbReference type="InterPro" id="IPR009057">
    <property type="entry name" value="Homeodomain-like_sf"/>
</dbReference>
<dbReference type="PANTHER" id="PTHR46564">
    <property type="entry name" value="TRANSPOSASE"/>
    <property type="match status" value="1"/>
</dbReference>
<accession>A0A8H6YRR9</accession>
<protein>
    <submittedName>
        <fullName evidence="2">Transposase domain-containing protein</fullName>
    </submittedName>
</protein>
<dbReference type="PANTHER" id="PTHR46564:SF1">
    <property type="entry name" value="TRANSPOSASE"/>
    <property type="match status" value="1"/>
</dbReference>
<dbReference type="GO" id="GO:0003676">
    <property type="term" value="F:nucleic acid binding"/>
    <property type="evidence" value="ECO:0007669"/>
    <property type="project" value="InterPro"/>
</dbReference>
<dbReference type="NCBIfam" id="NF033545">
    <property type="entry name" value="transpos_IS630"/>
    <property type="match status" value="1"/>
</dbReference>
<gene>
    <name evidence="2" type="ORF">MVEN_00668100</name>
</gene>
<name>A0A8H6YRR9_9AGAR</name>
<dbReference type="EMBL" id="JACAZI010000004">
    <property type="protein sequence ID" value="KAF7363156.1"/>
    <property type="molecule type" value="Genomic_DNA"/>
</dbReference>
<keyword evidence="3" id="KW-1185">Reference proteome</keyword>
<comment type="caution">
    <text evidence="2">The sequence shown here is derived from an EMBL/GenBank/DDBJ whole genome shotgun (WGS) entry which is preliminary data.</text>
</comment>
<dbReference type="SUPFAM" id="SSF46689">
    <property type="entry name" value="Homeodomain-like"/>
    <property type="match status" value="1"/>
</dbReference>
<dbReference type="OrthoDB" id="2994945at2759"/>
<evidence type="ECO:0000313" key="2">
    <source>
        <dbReference type="EMBL" id="KAF7363156.1"/>
    </source>
</evidence>
<dbReference type="Gene3D" id="3.30.420.10">
    <property type="entry name" value="Ribonuclease H-like superfamily/Ribonuclease H"/>
    <property type="match status" value="1"/>
</dbReference>
<dbReference type="InterPro" id="IPR047655">
    <property type="entry name" value="Transpos_IS630-like"/>
</dbReference>